<dbReference type="EMBL" id="LAZR01008840">
    <property type="protein sequence ID" value="KKM76258.1"/>
    <property type="molecule type" value="Genomic_DNA"/>
</dbReference>
<accession>A0A0F9K2T0</accession>
<comment type="caution">
    <text evidence="1">The sequence shown here is derived from an EMBL/GenBank/DDBJ whole genome shotgun (WGS) entry which is preliminary data.</text>
</comment>
<protein>
    <submittedName>
        <fullName evidence="1">Uncharacterized protein</fullName>
    </submittedName>
</protein>
<dbReference type="AlphaFoldDB" id="A0A0F9K2T0"/>
<name>A0A0F9K2T0_9ZZZZ</name>
<proteinExistence type="predicted"/>
<evidence type="ECO:0000313" key="1">
    <source>
        <dbReference type="EMBL" id="KKM76258.1"/>
    </source>
</evidence>
<gene>
    <name evidence="1" type="ORF">LCGC14_1382020</name>
</gene>
<organism evidence="1">
    <name type="scientific">marine sediment metagenome</name>
    <dbReference type="NCBI Taxonomy" id="412755"/>
    <lineage>
        <taxon>unclassified sequences</taxon>
        <taxon>metagenomes</taxon>
        <taxon>ecological metagenomes</taxon>
    </lineage>
</organism>
<reference evidence="1" key="1">
    <citation type="journal article" date="2015" name="Nature">
        <title>Complex archaea that bridge the gap between prokaryotes and eukaryotes.</title>
        <authorList>
            <person name="Spang A."/>
            <person name="Saw J.H."/>
            <person name="Jorgensen S.L."/>
            <person name="Zaremba-Niedzwiedzka K."/>
            <person name="Martijn J."/>
            <person name="Lind A.E."/>
            <person name="van Eijk R."/>
            <person name="Schleper C."/>
            <person name="Guy L."/>
            <person name="Ettema T.J."/>
        </authorList>
    </citation>
    <scope>NUCLEOTIDE SEQUENCE</scope>
</reference>
<sequence>MSEDASGALGPGGASVLATRQPQRTFEGLWQAGVGYHRLREGGRLAPPEDSLGVQRAPLEEASFERPSDLRCDFELSIRCRRITFADQEVAFGNLTGGGKLPSREYIGRRWSMSAALVNSITESVVARMVRHCSGRCGCR</sequence>